<dbReference type="FunFam" id="3.80.10.10:FF:000129">
    <property type="entry name" value="Leucine-rich repeat receptor-like kinase"/>
    <property type="match status" value="1"/>
</dbReference>
<dbReference type="FunFam" id="1.10.510.10:FF:000146">
    <property type="entry name" value="LRR receptor-like serine/threonine-protein kinase IOS1"/>
    <property type="match status" value="1"/>
</dbReference>
<dbReference type="OMA" id="PERNTHI"/>
<evidence type="ECO:0000256" key="8">
    <source>
        <dbReference type="ARBA" id="ARBA00022729"/>
    </source>
</evidence>
<keyword evidence="15" id="KW-0675">Receptor</keyword>
<dbReference type="Pfam" id="PF07714">
    <property type="entry name" value="PK_Tyr_Ser-Thr"/>
    <property type="match status" value="1"/>
</dbReference>
<dbReference type="InterPro" id="IPR024788">
    <property type="entry name" value="Malectin-like_Carb-bd_dom"/>
</dbReference>
<evidence type="ECO:0000256" key="5">
    <source>
        <dbReference type="ARBA" id="ARBA00022614"/>
    </source>
</evidence>
<keyword evidence="3" id="KW-0723">Serine/threonine-protein kinase</keyword>
<evidence type="ECO:0000256" key="11">
    <source>
        <dbReference type="ARBA" id="ARBA00022777"/>
    </source>
</evidence>
<keyword evidence="11" id="KW-0418">Kinase</keyword>
<dbReference type="PROSITE" id="PS50011">
    <property type="entry name" value="PROTEIN_KINASE_DOM"/>
    <property type="match status" value="1"/>
</dbReference>
<dbReference type="Gene3D" id="1.10.510.10">
    <property type="entry name" value="Transferase(Phosphotransferase) domain 1"/>
    <property type="match status" value="1"/>
</dbReference>
<evidence type="ECO:0000256" key="7">
    <source>
        <dbReference type="ARBA" id="ARBA00022692"/>
    </source>
</evidence>
<feature type="transmembrane region" description="Helical" evidence="19">
    <location>
        <begin position="468"/>
        <end position="489"/>
    </location>
</feature>
<reference evidence="21 22" key="1">
    <citation type="journal article" date="2016" name="G3 (Bethesda)">
        <title>First Draft Assembly and Annotation of the Genome of a California Endemic Oak Quercus lobata Nee (Fagaceae).</title>
        <authorList>
            <person name="Sork V.L."/>
            <person name="Fitz-Gibbon S.T."/>
            <person name="Puiu D."/>
            <person name="Crepeau M."/>
            <person name="Gugger P.F."/>
            <person name="Sherman R."/>
            <person name="Stevens K."/>
            <person name="Langley C.H."/>
            <person name="Pellegrini M."/>
            <person name="Salzberg S.L."/>
        </authorList>
    </citation>
    <scope>NUCLEOTIDE SEQUENCE [LARGE SCALE GENOMIC DNA]</scope>
    <source>
        <strain evidence="21 22">cv. SW786</strain>
    </source>
</reference>
<evidence type="ECO:0000313" key="21">
    <source>
        <dbReference type="EnsemblPlants" id="QL05p018687:mrna"/>
    </source>
</evidence>
<evidence type="ECO:0000256" key="10">
    <source>
        <dbReference type="ARBA" id="ARBA00022741"/>
    </source>
</evidence>
<keyword evidence="7 19" id="KW-0812">Transmembrane</keyword>
<dbReference type="Pfam" id="PF13855">
    <property type="entry name" value="LRR_8"/>
    <property type="match status" value="1"/>
</dbReference>
<reference evidence="21" key="2">
    <citation type="submission" date="2021-01" db="UniProtKB">
        <authorList>
            <consortium name="EnsemblPlants"/>
        </authorList>
    </citation>
    <scope>IDENTIFICATION</scope>
</reference>
<dbReference type="EC" id="2.7.11.1" evidence="2"/>
<sequence>MSNTFLPFAKFQGFISIDCGADEDYIDKGTGIPYKSDKELTDTGIVNTISPDLSGNLPQYLKNLRSFPHGKRNCYTLRPEQGKNNNYMIRARFFYGNYDGKNHTPVFDLHIGVNFWITVKTEDEFCHVIHVPLTDYIDVSTGGAFTNIKRYDIGSESNLGVRYPDDVYDRYWKPYQEKEWVPVATNSTIYSQSNDDNYNIPNVVLSTAAKTKNASIPLNLNWTSPDSLLKCYVYFHFSEIEKLEAGQQRELTINLNGERYLAESIKLEYLNVRIIPPNDPPISGQKLHFSIHAAEGSKFPPIIDAIEMFLFKELPNKTTAVDEVEAIMKIKMLYRVTRNWQGDPCVPSEYSWDGLNCSYNDSPSIISLNLSSSNLTGEITTSFSNLMAVQSLDLSYNNLTGTLPDFLAQMPNLNTLDLSGNKLTGVVPEALLKKSMDRKLNLSVDKNPDLCLSIPCKREKKKEFVKPVVASSIAAVLVLLFIFCALAMYRRKIQGDTITKSNIKSKDRQYSYSEVVSITNHFKTIIGGGGFGKVYLGKLKDETQVAVKLLSTSSNQGYKEFQAEVQLLMIVHHRNLVSLVEYCDEDYKKALIYEYMVNGNLHQHLSVTNKNVLTWNERLHIAVDAAQGVEYLHNGCKPPIIHRDLKTSNILLNKHMQAKIADFGLSRLFATESDSHVSTRPAGTLGYLDPKYQASGNFSKKSDVYSFGIVLFELITGQPAIIRGPERNTHILDWVYPNVESGDIQNVVDPRLQGEFHTNSAWKAVEIGMSCIPPIAVQRPDMSQILVELKECLALEMAHAKSQRVATEGNKTPSSIPLVTTYLELESDIAALVRWLPDLNHSKIISPRVDLSVHRVCDLFYPDTRVWDPGRLENCLIPWEADLVRRIQVCEAEAEDTLVWPLMNDGDYSVRSAYRLLVSAESTLQPSSSVLGRNGLVWKKIWKMKVPPKIRHFIWRAAKDALPTKQNLQARHILVGVECDGCGDHTESIIHCLWLCDQVRSVWMSLLEFRSLVQKKCRTFCDLLEEVFSAGPTKKVALFATVAWCIWQRRNRLRENQSTWKLHEIGDNAQRLVDEFWSVNSQESGAPIPRRRVRWSPPPEDYFKVNFDAAFCEDSGLAGIGVVCRDNSGQVIAALR</sequence>
<dbReference type="PROSITE" id="PS51450">
    <property type="entry name" value="LRR"/>
    <property type="match status" value="1"/>
</dbReference>
<evidence type="ECO:0000256" key="12">
    <source>
        <dbReference type="ARBA" id="ARBA00022840"/>
    </source>
</evidence>
<comment type="catalytic activity">
    <reaction evidence="17">
        <text>L-seryl-[protein] + ATP = O-phospho-L-seryl-[protein] + ADP + H(+)</text>
        <dbReference type="Rhea" id="RHEA:17989"/>
        <dbReference type="Rhea" id="RHEA-COMP:9863"/>
        <dbReference type="Rhea" id="RHEA-COMP:11604"/>
        <dbReference type="ChEBI" id="CHEBI:15378"/>
        <dbReference type="ChEBI" id="CHEBI:29999"/>
        <dbReference type="ChEBI" id="CHEBI:30616"/>
        <dbReference type="ChEBI" id="CHEBI:83421"/>
        <dbReference type="ChEBI" id="CHEBI:456216"/>
        <dbReference type="EC" id="2.7.11.1"/>
    </reaction>
</comment>
<dbReference type="Pfam" id="PF12819">
    <property type="entry name" value="Malectin_like"/>
    <property type="match status" value="1"/>
</dbReference>
<evidence type="ECO:0000256" key="1">
    <source>
        <dbReference type="ARBA" id="ARBA00004167"/>
    </source>
</evidence>
<dbReference type="InterPro" id="IPR000719">
    <property type="entry name" value="Prot_kinase_dom"/>
</dbReference>
<dbReference type="PROSITE" id="PS00108">
    <property type="entry name" value="PROTEIN_KINASE_ST"/>
    <property type="match status" value="1"/>
</dbReference>
<evidence type="ECO:0000256" key="6">
    <source>
        <dbReference type="ARBA" id="ARBA00022679"/>
    </source>
</evidence>
<dbReference type="InterPro" id="IPR026960">
    <property type="entry name" value="RVT-Znf"/>
</dbReference>
<keyword evidence="22" id="KW-1185">Reference proteome</keyword>
<dbReference type="SUPFAM" id="SSF52058">
    <property type="entry name" value="L domain-like"/>
    <property type="match status" value="1"/>
</dbReference>
<keyword evidence="13 19" id="KW-1133">Transmembrane helix</keyword>
<dbReference type="GO" id="GO:0016020">
    <property type="term" value="C:membrane"/>
    <property type="evidence" value="ECO:0007669"/>
    <property type="project" value="UniProtKB-SubCell"/>
</dbReference>
<evidence type="ECO:0000259" key="20">
    <source>
        <dbReference type="PROSITE" id="PS50011"/>
    </source>
</evidence>
<dbReference type="GO" id="GO:0004674">
    <property type="term" value="F:protein serine/threonine kinase activity"/>
    <property type="evidence" value="ECO:0007669"/>
    <property type="project" value="UniProtKB-KW"/>
</dbReference>
<keyword evidence="8" id="KW-0732">Signal</keyword>
<evidence type="ECO:0000256" key="3">
    <source>
        <dbReference type="ARBA" id="ARBA00022527"/>
    </source>
</evidence>
<name>A0A7N2LP32_QUELO</name>
<dbReference type="CDD" id="cd14066">
    <property type="entry name" value="STKc_IRAK"/>
    <property type="match status" value="1"/>
</dbReference>
<comment type="catalytic activity">
    <reaction evidence="16">
        <text>L-threonyl-[protein] + ATP = O-phospho-L-threonyl-[protein] + ADP + H(+)</text>
        <dbReference type="Rhea" id="RHEA:46608"/>
        <dbReference type="Rhea" id="RHEA-COMP:11060"/>
        <dbReference type="Rhea" id="RHEA-COMP:11605"/>
        <dbReference type="ChEBI" id="CHEBI:15378"/>
        <dbReference type="ChEBI" id="CHEBI:30013"/>
        <dbReference type="ChEBI" id="CHEBI:30616"/>
        <dbReference type="ChEBI" id="CHEBI:61977"/>
        <dbReference type="ChEBI" id="CHEBI:456216"/>
        <dbReference type="EC" id="2.7.11.1"/>
    </reaction>
</comment>
<dbReference type="InterPro" id="IPR001245">
    <property type="entry name" value="Ser-Thr/Tyr_kinase_cat_dom"/>
</dbReference>
<evidence type="ECO:0000256" key="13">
    <source>
        <dbReference type="ARBA" id="ARBA00022989"/>
    </source>
</evidence>
<dbReference type="InterPro" id="IPR008271">
    <property type="entry name" value="Ser/Thr_kinase_AS"/>
</dbReference>
<evidence type="ECO:0000256" key="9">
    <source>
        <dbReference type="ARBA" id="ARBA00022737"/>
    </source>
</evidence>
<keyword evidence="4" id="KW-0597">Phosphoprotein</keyword>
<evidence type="ECO:0000256" key="17">
    <source>
        <dbReference type="ARBA" id="ARBA00048679"/>
    </source>
</evidence>
<dbReference type="PANTHER" id="PTHR45631">
    <property type="entry name" value="OS07G0107800 PROTEIN-RELATED"/>
    <property type="match status" value="1"/>
</dbReference>
<dbReference type="PROSITE" id="PS00107">
    <property type="entry name" value="PROTEIN_KINASE_ATP"/>
    <property type="match status" value="1"/>
</dbReference>
<keyword evidence="5" id="KW-0433">Leucine-rich repeat</keyword>
<dbReference type="GO" id="GO:0005524">
    <property type="term" value="F:ATP binding"/>
    <property type="evidence" value="ECO:0007669"/>
    <property type="project" value="UniProtKB-UniRule"/>
</dbReference>
<keyword evidence="14 19" id="KW-0472">Membrane</keyword>
<dbReference type="PANTHER" id="PTHR45631:SF212">
    <property type="entry name" value="PROTEIN KINASE DOMAIN-CONTAINING PROTEIN"/>
    <property type="match status" value="1"/>
</dbReference>
<keyword evidence="6" id="KW-0808">Transferase</keyword>
<evidence type="ECO:0000256" key="4">
    <source>
        <dbReference type="ARBA" id="ARBA00022553"/>
    </source>
</evidence>
<dbReference type="InterPro" id="IPR017441">
    <property type="entry name" value="Protein_kinase_ATP_BS"/>
</dbReference>
<keyword evidence="12 18" id="KW-0067">ATP-binding</keyword>
<dbReference type="EMBL" id="LRBV02000005">
    <property type="status" value="NOT_ANNOTATED_CDS"/>
    <property type="molecule type" value="Genomic_DNA"/>
</dbReference>
<evidence type="ECO:0000256" key="15">
    <source>
        <dbReference type="ARBA" id="ARBA00023170"/>
    </source>
</evidence>
<dbReference type="Proteomes" id="UP000594261">
    <property type="component" value="Chromosome 5"/>
</dbReference>
<dbReference type="Gene3D" id="3.80.10.10">
    <property type="entry name" value="Ribonuclease Inhibitor"/>
    <property type="match status" value="1"/>
</dbReference>
<keyword evidence="10 18" id="KW-0547">Nucleotide-binding</keyword>
<feature type="binding site" evidence="18">
    <location>
        <position position="548"/>
    </location>
    <ligand>
        <name>ATP</name>
        <dbReference type="ChEBI" id="CHEBI:30616"/>
    </ligand>
</feature>
<evidence type="ECO:0000256" key="19">
    <source>
        <dbReference type="SAM" id="Phobius"/>
    </source>
</evidence>
<dbReference type="EnsemblPlants" id="QL05p018687:mrna">
    <property type="protein sequence ID" value="QL05p018687:mrna"/>
    <property type="gene ID" value="QL05p018687"/>
</dbReference>
<organism evidence="21 22">
    <name type="scientific">Quercus lobata</name>
    <name type="common">Valley oak</name>
    <dbReference type="NCBI Taxonomy" id="97700"/>
    <lineage>
        <taxon>Eukaryota</taxon>
        <taxon>Viridiplantae</taxon>
        <taxon>Streptophyta</taxon>
        <taxon>Embryophyta</taxon>
        <taxon>Tracheophyta</taxon>
        <taxon>Spermatophyta</taxon>
        <taxon>Magnoliopsida</taxon>
        <taxon>eudicotyledons</taxon>
        <taxon>Gunneridae</taxon>
        <taxon>Pentapetalae</taxon>
        <taxon>rosids</taxon>
        <taxon>fabids</taxon>
        <taxon>Fagales</taxon>
        <taxon>Fagaceae</taxon>
        <taxon>Quercus</taxon>
    </lineage>
</organism>
<evidence type="ECO:0000256" key="16">
    <source>
        <dbReference type="ARBA" id="ARBA00047899"/>
    </source>
</evidence>
<dbReference type="InterPro" id="IPR032675">
    <property type="entry name" value="LRR_dom_sf"/>
</dbReference>
<protein>
    <recommendedName>
        <fullName evidence="2">non-specific serine/threonine protein kinase</fullName>
        <ecNumber evidence="2">2.7.11.1</ecNumber>
    </recommendedName>
</protein>
<dbReference type="Gramene" id="QL05p018687:mrna">
    <property type="protein sequence ID" value="QL05p018687:mrna"/>
    <property type="gene ID" value="QL05p018687"/>
</dbReference>
<evidence type="ECO:0000256" key="2">
    <source>
        <dbReference type="ARBA" id="ARBA00012513"/>
    </source>
</evidence>
<dbReference type="InParanoid" id="A0A7N2LP32"/>
<accession>A0A7N2LP32</accession>
<feature type="domain" description="Protein kinase" evidence="20">
    <location>
        <begin position="520"/>
        <end position="793"/>
    </location>
</feature>
<dbReference type="SMART" id="SM00220">
    <property type="entry name" value="S_TKc"/>
    <property type="match status" value="1"/>
</dbReference>
<keyword evidence="9" id="KW-0677">Repeat</keyword>
<dbReference type="Gene3D" id="3.30.200.20">
    <property type="entry name" value="Phosphorylase Kinase, domain 1"/>
    <property type="match status" value="1"/>
</dbReference>
<dbReference type="SUPFAM" id="SSF56112">
    <property type="entry name" value="Protein kinase-like (PK-like)"/>
    <property type="match status" value="1"/>
</dbReference>
<dbReference type="AlphaFoldDB" id="A0A7N2LP32"/>
<dbReference type="PRINTS" id="PR00019">
    <property type="entry name" value="LEURICHRPT"/>
</dbReference>
<evidence type="ECO:0000256" key="18">
    <source>
        <dbReference type="PROSITE-ProRule" id="PRU10141"/>
    </source>
</evidence>
<dbReference type="InterPro" id="IPR011009">
    <property type="entry name" value="Kinase-like_dom_sf"/>
</dbReference>
<dbReference type="Pfam" id="PF13966">
    <property type="entry name" value="zf-RVT"/>
    <property type="match status" value="1"/>
</dbReference>
<dbReference type="FunFam" id="3.30.200.20:FF:000394">
    <property type="entry name" value="Leucine-rich repeat receptor-like protein kinase"/>
    <property type="match status" value="1"/>
</dbReference>
<evidence type="ECO:0000313" key="22">
    <source>
        <dbReference type="Proteomes" id="UP000594261"/>
    </source>
</evidence>
<comment type="subcellular location">
    <subcellularLocation>
        <location evidence="1">Membrane</location>
        <topology evidence="1">Single-pass membrane protein</topology>
    </subcellularLocation>
</comment>
<proteinExistence type="predicted"/>
<evidence type="ECO:0000256" key="14">
    <source>
        <dbReference type="ARBA" id="ARBA00023136"/>
    </source>
</evidence>
<dbReference type="InterPro" id="IPR001611">
    <property type="entry name" value="Leu-rich_rpt"/>
</dbReference>